<feature type="chain" id="PRO_5039322505" description="Polymer-forming protein" evidence="1">
    <location>
        <begin position="18"/>
        <end position="174"/>
    </location>
</feature>
<evidence type="ECO:0000313" key="2">
    <source>
        <dbReference type="EMBL" id="SEO91838.1"/>
    </source>
</evidence>
<evidence type="ECO:0000256" key="1">
    <source>
        <dbReference type="SAM" id="SignalP"/>
    </source>
</evidence>
<evidence type="ECO:0000313" key="3">
    <source>
        <dbReference type="Proteomes" id="UP000199300"/>
    </source>
</evidence>
<dbReference type="OrthoDB" id="2111555at2"/>
<protein>
    <recommendedName>
        <fullName evidence="4">Polymer-forming protein</fullName>
    </recommendedName>
</protein>
<evidence type="ECO:0008006" key="4">
    <source>
        <dbReference type="Google" id="ProtNLM"/>
    </source>
</evidence>
<sequence>MKFKLFLAMILTVGLLAACGGSDDNGTEEEGTDVVTAASFAADAEGLHAAASENGTWIIIPESDLTLSEDLVVTGTFHNSGDESEDVYRKIAAYTQDDDRNIVDQWVITVPQLVVQSENLNFQGGTLDGDVYVEADGFLLHATATVTGDVIFASEEFEASASLEGTVEGETSVE</sequence>
<dbReference type="Proteomes" id="UP000199300">
    <property type="component" value="Unassembled WGS sequence"/>
</dbReference>
<dbReference type="STRING" id="872970.SAMN04488134_11733"/>
<name>A0A1H8TN02_9BACI</name>
<gene>
    <name evidence="2" type="ORF">SAMN04488134_11733</name>
</gene>
<reference evidence="2 3" key="1">
    <citation type="submission" date="2016-10" db="EMBL/GenBank/DDBJ databases">
        <authorList>
            <person name="de Groot N.N."/>
        </authorList>
    </citation>
    <scope>NUCLEOTIDE SEQUENCE [LARGE SCALE GENOMIC DNA]</scope>
    <source>
        <strain evidence="2 3">CGMCC 1.10434</strain>
    </source>
</reference>
<keyword evidence="3" id="KW-1185">Reference proteome</keyword>
<feature type="signal peptide" evidence="1">
    <location>
        <begin position="1"/>
        <end position="17"/>
    </location>
</feature>
<dbReference type="RefSeq" id="WP_091500286.1">
    <property type="nucleotide sequence ID" value="NZ_FODJ01000017.1"/>
</dbReference>
<organism evidence="2 3">
    <name type="scientific">Amphibacillus marinus</name>
    <dbReference type="NCBI Taxonomy" id="872970"/>
    <lineage>
        <taxon>Bacteria</taxon>
        <taxon>Bacillati</taxon>
        <taxon>Bacillota</taxon>
        <taxon>Bacilli</taxon>
        <taxon>Bacillales</taxon>
        <taxon>Bacillaceae</taxon>
        <taxon>Amphibacillus</taxon>
    </lineage>
</organism>
<dbReference type="AlphaFoldDB" id="A0A1H8TN02"/>
<dbReference type="PROSITE" id="PS51257">
    <property type="entry name" value="PROKAR_LIPOPROTEIN"/>
    <property type="match status" value="1"/>
</dbReference>
<keyword evidence="1" id="KW-0732">Signal</keyword>
<dbReference type="EMBL" id="FODJ01000017">
    <property type="protein sequence ID" value="SEO91838.1"/>
    <property type="molecule type" value="Genomic_DNA"/>
</dbReference>
<proteinExistence type="predicted"/>
<accession>A0A1H8TN02</accession>